<protein>
    <submittedName>
        <fullName evidence="3">YciI family protein</fullName>
    </submittedName>
</protein>
<keyword evidence="4" id="KW-1185">Reference proteome</keyword>
<name>A0ABW4F060_9PSEU</name>
<dbReference type="RefSeq" id="WP_344722610.1">
    <property type="nucleotide sequence ID" value="NZ_BAAAUS010000013.1"/>
</dbReference>
<dbReference type="Proteomes" id="UP001597114">
    <property type="component" value="Unassembled WGS sequence"/>
</dbReference>
<comment type="similarity">
    <text evidence="1">Belongs to the YciI family.</text>
</comment>
<dbReference type="InterPro" id="IPR011008">
    <property type="entry name" value="Dimeric_a/b-barrel"/>
</dbReference>
<dbReference type="PANTHER" id="PTHR35174:SF3">
    <property type="entry name" value="BLL7171 PROTEIN"/>
    <property type="match status" value="1"/>
</dbReference>
<dbReference type="EMBL" id="JBHUCO010000028">
    <property type="protein sequence ID" value="MFD1520677.1"/>
    <property type="molecule type" value="Genomic_DNA"/>
</dbReference>
<dbReference type="SUPFAM" id="SSF54909">
    <property type="entry name" value="Dimeric alpha+beta barrel"/>
    <property type="match status" value="1"/>
</dbReference>
<feature type="domain" description="YCII-related" evidence="2">
    <location>
        <begin position="1"/>
        <end position="100"/>
    </location>
</feature>
<accession>A0ABW4F060</accession>
<dbReference type="Gene3D" id="3.30.70.1060">
    <property type="entry name" value="Dimeric alpha+beta barrel"/>
    <property type="match status" value="1"/>
</dbReference>
<evidence type="ECO:0000256" key="1">
    <source>
        <dbReference type="ARBA" id="ARBA00007689"/>
    </source>
</evidence>
<dbReference type="Pfam" id="PF03795">
    <property type="entry name" value="YCII"/>
    <property type="match status" value="1"/>
</dbReference>
<proteinExistence type="inferred from homology"/>
<evidence type="ECO:0000259" key="2">
    <source>
        <dbReference type="Pfam" id="PF03795"/>
    </source>
</evidence>
<organism evidence="3 4">
    <name type="scientific">Pseudonocardia yunnanensis</name>
    <dbReference type="NCBI Taxonomy" id="58107"/>
    <lineage>
        <taxon>Bacteria</taxon>
        <taxon>Bacillati</taxon>
        <taxon>Actinomycetota</taxon>
        <taxon>Actinomycetes</taxon>
        <taxon>Pseudonocardiales</taxon>
        <taxon>Pseudonocardiaceae</taxon>
        <taxon>Pseudonocardia</taxon>
    </lineage>
</organism>
<gene>
    <name evidence="3" type="ORF">ACFSJD_24495</name>
</gene>
<dbReference type="PANTHER" id="PTHR35174">
    <property type="entry name" value="BLL7171 PROTEIN-RELATED"/>
    <property type="match status" value="1"/>
</dbReference>
<evidence type="ECO:0000313" key="4">
    <source>
        <dbReference type="Proteomes" id="UP001597114"/>
    </source>
</evidence>
<reference evidence="4" key="1">
    <citation type="journal article" date="2019" name="Int. J. Syst. Evol. Microbiol.">
        <title>The Global Catalogue of Microorganisms (GCM) 10K type strain sequencing project: providing services to taxonomists for standard genome sequencing and annotation.</title>
        <authorList>
            <consortium name="The Broad Institute Genomics Platform"/>
            <consortium name="The Broad Institute Genome Sequencing Center for Infectious Disease"/>
            <person name="Wu L."/>
            <person name="Ma J."/>
        </authorList>
    </citation>
    <scope>NUCLEOTIDE SEQUENCE [LARGE SCALE GENOMIC DNA]</scope>
    <source>
        <strain evidence="4">CCM 7043</strain>
    </source>
</reference>
<sequence length="107" mass="11597">MKYMLLTYGVPGPHARDPLLQEIPETGEWVAGAPLSDPGLARTLRVRDGAAETTDGPFADAREQLMGYWLVDCETLDRALELAALLRGADTAAVEVRPLMDPAGMEM</sequence>
<evidence type="ECO:0000313" key="3">
    <source>
        <dbReference type="EMBL" id="MFD1520677.1"/>
    </source>
</evidence>
<comment type="caution">
    <text evidence="3">The sequence shown here is derived from an EMBL/GenBank/DDBJ whole genome shotgun (WGS) entry which is preliminary data.</text>
</comment>
<dbReference type="InterPro" id="IPR005545">
    <property type="entry name" value="YCII"/>
</dbReference>